<evidence type="ECO:0000313" key="2">
    <source>
        <dbReference type="Proteomes" id="UP000275076"/>
    </source>
</evidence>
<dbReference type="RefSeq" id="WP_125559849.1">
    <property type="nucleotide sequence ID" value="NZ_RBVX01000031.1"/>
</dbReference>
<name>A0A3R9QHQ0_9BACI</name>
<dbReference type="AlphaFoldDB" id="A0A3R9QHQ0"/>
<protein>
    <submittedName>
        <fullName evidence="1">Uncharacterized protein</fullName>
    </submittedName>
</protein>
<dbReference type="OrthoDB" id="2923257at2"/>
<gene>
    <name evidence="1" type="ORF">D7Z54_23995</name>
</gene>
<dbReference type="EMBL" id="RBVX01000031">
    <property type="protein sequence ID" value="RSL30858.1"/>
    <property type="molecule type" value="Genomic_DNA"/>
</dbReference>
<organism evidence="1 2">
    <name type="scientific">Salibacterium salarium</name>
    <dbReference type="NCBI Taxonomy" id="284579"/>
    <lineage>
        <taxon>Bacteria</taxon>
        <taxon>Bacillati</taxon>
        <taxon>Bacillota</taxon>
        <taxon>Bacilli</taxon>
        <taxon>Bacillales</taxon>
        <taxon>Bacillaceae</taxon>
    </lineage>
</organism>
<comment type="caution">
    <text evidence="1">The sequence shown here is derived from an EMBL/GenBank/DDBJ whole genome shotgun (WGS) entry which is preliminary data.</text>
</comment>
<evidence type="ECO:0000313" key="1">
    <source>
        <dbReference type="EMBL" id="RSL30858.1"/>
    </source>
</evidence>
<keyword evidence="2" id="KW-1185">Reference proteome</keyword>
<dbReference type="Proteomes" id="UP000275076">
    <property type="component" value="Unassembled WGS sequence"/>
</dbReference>
<accession>A0A3R9QHQ0</accession>
<sequence length="101" mass="11938">MQNRELEQAIAKFQTMLDTYPDTKQSVHEFRNFLRYFLRLKSSDQPLPTVEMISILKVQKPNIFHFLKQQGKTDMVLGMLTETSISAKIAEERLEKYLQSR</sequence>
<reference evidence="1 2" key="1">
    <citation type="submission" date="2018-10" db="EMBL/GenBank/DDBJ databases">
        <title>Draft genome sequence of Bacillus salarius IM0101, isolated from a hypersaline soil in Inner Mongolia, China.</title>
        <authorList>
            <person name="Yamprayoonswat W."/>
            <person name="Boonvisut S."/>
            <person name="Jumpathong W."/>
            <person name="Sittihan S."/>
            <person name="Ruangsuj P."/>
            <person name="Wanthongcharoen S."/>
            <person name="Thongpramul N."/>
            <person name="Pimmason S."/>
            <person name="Yu B."/>
            <person name="Yasawong M."/>
        </authorList>
    </citation>
    <scope>NUCLEOTIDE SEQUENCE [LARGE SCALE GENOMIC DNA]</scope>
    <source>
        <strain evidence="1 2">IM0101</strain>
    </source>
</reference>
<proteinExistence type="predicted"/>